<reference evidence="3 5" key="1">
    <citation type="journal article" date="2011" name="Science">
        <title>Comparative functional genomics of the fission yeasts.</title>
        <authorList>
            <person name="Rhind N."/>
            <person name="Chen Z."/>
            <person name="Yassour M."/>
            <person name="Thompson D.A."/>
            <person name="Haas B.J."/>
            <person name="Habib N."/>
            <person name="Wapinski I."/>
            <person name="Roy S."/>
            <person name="Lin M.F."/>
            <person name="Heiman D.I."/>
            <person name="Young S.K."/>
            <person name="Furuya K."/>
            <person name="Guo Y."/>
            <person name="Pidoux A."/>
            <person name="Chen H.M."/>
            <person name="Robbertse B."/>
            <person name="Goldberg J.M."/>
            <person name="Aoki K."/>
            <person name="Bayne E.H."/>
            <person name="Berlin A.M."/>
            <person name="Desjardins C.A."/>
            <person name="Dobbs E."/>
            <person name="Dukaj L."/>
            <person name="Fan L."/>
            <person name="FitzGerald M.G."/>
            <person name="French C."/>
            <person name="Gujja S."/>
            <person name="Hansen K."/>
            <person name="Keifenheim D."/>
            <person name="Levin J.Z."/>
            <person name="Mosher R.A."/>
            <person name="Mueller C.A."/>
            <person name="Pfiffner J."/>
            <person name="Priest M."/>
            <person name="Russ C."/>
            <person name="Smialowska A."/>
            <person name="Swoboda P."/>
            <person name="Sykes S.M."/>
            <person name="Vaughn M."/>
            <person name="Vengrova S."/>
            <person name="Yoder R."/>
            <person name="Zeng Q."/>
            <person name="Allshire R."/>
            <person name="Baulcombe D."/>
            <person name="Birren B.W."/>
            <person name="Brown W."/>
            <person name="Ekwall K."/>
            <person name="Kellis M."/>
            <person name="Leatherwood J."/>
            <person name="Levin H."/>
            <person name="Margalit H."/>
            <person name="Martienssen R."/>
            <person name="Nieduszynski C.A."/>
            <person name="Spatafora J.W."/>
            <person name="Friedman N."/>
            <person name="Dalgaard J.Z."/>
            <person name="Baumann P."/>
            <person name="Niki H."/>
            <person name="Regev A."/>
            <person name="Nusbaum C."/>
        </authorList>
    </citation>
    <scope>NUCLEOTIDE SEQUENCE [LARGE SCALE GENOMIC DNA]</scope>
    <source>
        <strain evidence="5">yFS275 / FY16936</strain>
    </source>
</reference>
<evidence type="ECO:0000313" key="3">
    <source>
        <dbReference type="EMBL" id="EEB05217.2"/>
    </source>
</evidence>
<dbReference type="EMBL" id="KE651166">
    <property type="protein sequence ID" value="EEB05217.2"/>
    <property type="molecule type" value="Genomic_DNA"/>
</dbReference>
<dbReference type="SMART" id="SM00233">
    <property type="entry name" value="PH"/>
    <property type="match status" value="1"/>
</dbReference>
<proteinExistence type="predicted"/>
<evidence type="ECO:0000259" key="2">
    <source>
        <dbReference type="PROSITE" id="PS50190"/>
    </source>
</evidence>
<dbReference type="STRING" id="402676.B6JV16"/>
<dbReference type="InterPro" id="IPR041681">
    <property type="entry name" value="PH_9"/>
</dbReference>
<feature type="region of interest" description="Disordered" evidence="1">
    <location>
        <begin position="439"/>
        <end position="462"/>
    </location>
</feature>
<evidence type="ECO:0000313" key="5">
    <source>
        <dbReference type="Proteomes" id="UP000001744"/>
    </source>
</evidence>
<feature type="region of interest" description="Disordered" evidence="1">
    <location>
        <begin position="1"/>
        <end position="57"/>
    </location>
</feature>
<dbReference type="InterPro" id="IPR000904">
    <property type="entry name" value="Sec7_dom"/>
</dbReference>
<dbReference type="PANTHER" id="PTHR10663:SF373">
    <property type="entry name" value="PH AND SEC7 DOMAIN-CONTAINING PROTEIN C11E3.11C"/>
    <property type="match status" value="1"/>
</dbReference>
<feature type="domain" description="SEC7" evidence="2">
    <location>
        <begin position="260"/>
        <end position="449"/>
    </location>
</feature>
<keyword evidence="5" id="KW-1185">Reference proteome</keyword>
<feature type="region of interest" description="Disordered" evidence="1">
    <location>
        <begin position="71"/>
        <end position="130"/>
    </location>
</feature>
<gene>
    <name evidence="4" type="primary">syt22</name>
    <name evidence="3" type="ORF">SJAG_00216</name>
</gene>
<dbReference type="eggNOG" id="KOG0929">
    <property type="taxonomic scope" value="Eukaryota"/>
</dbReference>
<dbReference type="GO" id="GO:0032012">
    <property type="term" value="P:regulation of ARF protein signal transduction"/>
    <property type="evidence" value="ECO:0007669"/>
    <property type="project" value="InterPro"/>
</dbReference>
<dbReference type="InterPro" id="IPR011993">
    <property type="entry name" value="PH-like_dom_sf"/>
</dbReference>
<dbReference type="SUPFAM" id="SSF48425">
    <property type="entry name" value="Sec7 domain"/>
    <property type="match status" value="1"/>
</dbReference>
<dbReference type="CDD" id="cd00171">
    <property type="entry name" value="Sec7"/>
    <property type="match status" value="1"/>
</dbReference>
<dbReference type="PANTHER" id="PTHR10663">
    <property type="entry name" value="GUANYL-NUCLEOTIDE EXCHANGE FACTOR"/>
    <property type="match status" value="1"/>
</dbReference>
<dbReference type="VEuPathDB" id="FungiDB:SJAG_00216"/>
<sequence>MPLGQAFGHDYDDSRESRRCSSRSSGRSTVMSGSKPSPRLPSRFPQSTPGATAPPKQSLLRRILSFQWFPRHSHPTSQSSVNSTDFDDPAHTPRPHTSLQFTATSGSPTDDPSSTGITSSLEQRPASAFDKRIRRATIPITSAFPRNPARRAVSADFYTAPQSKAVDSLRTLASSSSSSTSPTMRPIARLATGGGPESGPVVGSAPASSSEAFHGLRSRSSLKRSPTMRLEVVAETESESAAAAEVSKMINVSNIPALPRSPPPALSSLVARDDDTFARPLITAPHTKTSAKEAALDIWTGTGKIVENEKAVAWLVQEDPYHESVLKYYMKLYDFGNMDPLQSLRTLCGNIYTRAETTQLDRFLEAFAARWCSTNPHRPFSDPDIIHSVAYSLLLLNTDLHIADLSPSQRMTRPQFVKNTLDSICQMYRKKLRRHYHARRVSANSQDLPNSSSSTNSESNKASALLSSSTTIHSLTFEVQMQMEKFISYWTGQLKEMYTSVKHSRILQPDRYSDLTALSSSSIHHPDGDGPLYSDSSLQRRTSTVRSNSRLSNFSSSSTVFNLADMFADGKNNHKHIHSLTSLRPENKLASTRSVSGTLTSLSVVSTTLLEIDQKPLSKEEGFMILQDETAALRAELEVMSKHNSFMRRLNRFKDMYVVLTSNAFNLFSLGRSAATLLHKGDEKWVYRSHSIFAIPLRYVLARLDGVDHDLMQTNKFNLCLPSQKDYIVRTHSNEEAAKWVDEINYRAALVTRIPLCGNVTSVDYGWGACLEEYRKNPGKPLEGKINIAKWKPDPLPEMDSNTSEVDQLHALQHFIPELAKVYAEHANIRLPMIKALSAQHKGIQQRAITNWQNRLHYLNEEMAKFRTYTKVIEKRCYMKS</sequence>
<feature type="compositionally biased region" description="Low complexity" evidence="1">
    <location>
        <begin position="22"/>
        <end position="34"/>
    </location>
</feature>
<dbReference type="SMART" id="SM00222">
    <property type="entry name" value="Sec7"/>
    <property type="match status" value="1"/>
</dbReference>
<dbReference type="InterPro" id="IPR001849">
    <property type="entry name" value="PH_domain"/>
</dbReference>
<dbReference type="OMA" id="TRMLCSK"/>
<evidence type="ECO:0000313" key="4">
    <source>
        <dbReference type="JaponicusDB" id="SJAG_00216"/>
    </source>
</evidence>
<dbReference type="GO" id="GO:0005085">
    <property type="term" value="F:guanyl-nucleotide exchange factor activity"/>
    <property type="evidence" value="ECO:0007669"/>
    <property type="project" value="InterPro"/>
</dbReference>
<organism evidence="3 5">
    <name type="scientific">Schizosaccharomyces japonicus (strain yFS275 / FY16936)</name>
    <name type="common">Fission yeast</name>
    <dbReference type="NCBI Taxonomy" id="402676"/>
    <lineage>
        <taxon>Eukaryota</taxon>
        <taxon>Fungi</taxon>
        <taxon>Dikarya</taxon>
        <taxon>Ascomycota</taxon>
        <taxon>Taphrinomycotina</taxon>
        <taxon>Schizosaccharomycetes</taxon>
        <taxon>Schizosaccharomycetales</taxon>
        <taxon>Schizosaccharomycetaceae</taxon>
        <taxon>Schizosaccharomyces</taxon>
    </lineage>
</organism>
<dbReference type="AlphaFoldDB" id="B6JV16"/>
<feature type="compositionally biased region" description="Basic and acidic residues" evidence="1">
    <location>
        <begin position="9"/>
        <end position="19"/>
    </location>
</feature>
<name>B6JV16_SCHJY</name>
<dbReference type="InterPro" id="IPR035999">
    <property type="entry name" value="Sec7_dom_sf"/>
</dbReference>
<dbReference type="RefSeq" id="XP_002171510.2">
    <property type="nucleotide sequence ID" value="XM_002171474.2"/>
</dbReference>
<dbReference type="JaponicusDB" id="SJAG_00216">
    <property type="gene designation" value="syt22"/>
</dbReference>
<dbReference type="InterPro" id="IPR023394">
    <property type="entry name" value="Sec7_C_sf"/>
</dbReference>
<dbReference type="Gene3D" id="2.30.29.30">
    <property type="entry name" value="Pleckstrin-homology domain (PH domain)/Phosphotyrosine-binding domain (PTB)"/>
    <property type="match status" value="1"/>
</dbReference>
<feature type="region of interest" description="Disordered" evidence="1">
    <location>
        <begin position="171"/>
        <end position="225"/>
    </location>
</feature>
<dbReference type="OrthoDB" id="2157641at2759"/>
<feature type="compositionally biased region" description="Low complexity" evidence="1">
    <location>
        <begin position="442"/>
        <end position="462"/>
    </location>
</feature>
<dbReference type="Proteomes" id="UP000001744">
    <property type="component" value="Unassembled WGS sequence"/>
</dbReference>
<protein>
    <submittedName>
        <fullName evidence="3">Guanyl-nucleotide exchange factor</fullName>
    </submittedName>
</protein>
<dbReference type="Pfam" id="PF01369">
    <property type="entry name" value="Sec7"/>
    <property type="match status" value="1"/>
</dbReference>
<dbReference type="HOGENOM" id="CLU_326820_0_0_1"/>
<evidence type="ECO:0000256" key="1">
    <source>
        <dbReference type="SAM" id="MobiDB-lite"/>
    </source>
</evidence>
<accession>B6JV16</accession>
<feature type="compositionally biased region" description="Polar residues" evidence="1">
    <location>
        <begin position="75"/>
        <end position="84"/>
    </location>
</feature>
<dbReference type="PROSITE" id="PS50190">
    <property type="entry name" value="SEC7"/>
    <property type="match status" value="1"/>
</dbReference>
<dbReference type="Pfam" id="PF15410">
    <property type="entry name" value="PH_9"/>
    <property type="match status" value="1"/>
</dbReference>
<dbReference type="Gene3D" id="1.10.1000.11">
    <property type="entry name" value="Arf Nucleotide-binding Site Opener,domain 2"/>
    <property type="match status" value="1"/>
</dbReference>
<dbReference type="GeneID" id="7047803"/>
<feature type="compositionally biased region" description="Low complexity" evidence="1">
    <location>
        <begin position="102"/>
        <end position="116"/>
    </location>
</feature>